<evidence type="ECO:0000313" key="1">
    <source>
        <dbReference type="EMBL" id="KAK8508499.1"/>
    </source>
</evidence>
<protein>
    <submittedName>
        <fullName evidence="1">Uncharacterized protein</fullName>
    </submittedName>
</protein>
<sequence>MQYCVVGWCRQHVSITRLAREMLLCGLRGLELMWVTGSIVLLCLPTIDVRKHTLDVGYMLDGDGCRSLKWSQYRRMRRIQLDLFHLVGKLISYEKLRVSMRKEFGERVWIR</sequence>
<organism evidence="1 2">
    <name type="scientific">Hibiscus sabdariffa</name>
    <name type="common">roselle</name>
    <dbReference type="NCBI Taxonomy" id="183260"/>
    <lineage>
        <taxon>Eukaryota</taxon>
        <taxon>Viridiplantae</taxon>
        <taxon>Streptophyta</taxon>
        <taxon>Embryophyta</taxon>
        <taxon>Tracheophyta</taxon>
        <taxon>Spermatophyta</taxon>
        <taxon>Magnoliopsida</taxon>
        <taxon>eudicotyledons</taxon>
        <taxon>Gunneridae</taxon>
        <taxon>Pentapetalae</taxon>
        <taxon>rosids</taxon>
        <taxon>malvids</taxon>
        <taxon>Malvales</taxon>
        <taxon>Malvaceae</taxon>
        <taxon>Malvoideae</taxon>
        <taxon>Hibiscus</taxon>
    </lineage>
</organism>
<gene>
    <name evidence="1" type="ORF">V6N12_011484</name>
</gene>
<name>A0ABR2BMY0_9ROSI</name>
<keyword evidence="2" id="KW-1185">Reference proteome</keyword>
<dbReference type="Proteomes" id="UP001472677">
    <property type="component" value="Unassembled WGS sequence"/>
</dbReference>
<dbReference type="EMBL" id="JBBPBM010000100">
    <property type="protein sequence ID" value="KAK8508499.1"/>
    <property type="molecule type" value="Genomic_DNA"/>
</dbReference>
<comment type="caution">
    <text evidence="1">The sequence shown here is derived from an EMBL/GenBank/DDBJ whole genome shotgun (WGS) entry which is preliminary data.</text>
</comment>
<accession>A0ABR2BMY0</accession>
<proteinExistence type="predicted"/>
<reference evidence="1 2" key="1">
    <citation type="journal article" date="2024" name="G3 (Bethesda)">
        <title>Genome assembly of Hibiscus sabdariffa L. provides insights into metabolisms of medicinal natural products.</title>
        <authorList>
            <person name="Kim T."/>
        </authorList>
    </citation>
    <scope>NUCLEOTIDE SEQUENCE [LARGE SCALE GENOMIC DNA]</scope>
    <source>
        <strain evidence="1">TK-2024</strain>
        <tissue evidence="1">Old leaves</tissue>
    </source>
</reference>
<evidence type="ECO:0000313" key="2">
    <source>
        <dbReference type="Proteomes" id="UP001472677"/>
    </source>
</evidence>